<dbReference type="EMBL" id="LAZR01009591">
    <property type="protein sequence ID" value="KKM71689.1"/>
    <property type="molecule type" value="Genomic_DNA"/>
</dbReference>
<proteinExistence type="predicted"/>
<name>A0A0F9JPF0_9ZZZZ</name>
<reference evidence="1" key="1">
    <citation type="journal article" date="2015" name="Nature">
        <title>Complex archaea that bridge the gap between prokaryotes and eukaryotes.</title>
        <authorList>
            <person name="Spang A."/>
            <person name="Saw J.H."/>
            <person name="Jorgensen S.L."/>
            <person name="Zaremba-Niedzwiedzka K."/>
            <person name="Martijn J."/>
            <person name="Lind A.E."/>
            <person name="van Eijk R."/>
            <person name="Schleper C."/>
            <person name="Guy L."/>
            <person name="Ettema T.J."/>
        </authorList>
    </citation>
    <scope>NUCLEOTIDE SEQUENCE</scope>
</reference>
<comment type="caution">
    <text evidence="1">The sequence shown here is derived from an EMBL/GenBank/DDBJ whole genome shotgun (WGS) entry which is preliminary data.</text>
</comment>
<organism evidence="1">
    <name type="scientific">marine sediment metagenome</name>
    <dbReference type="NCBI Taxonomy" id="412755"/>
    <lineage>
        <taxon>unclassified sequences</taxon>
        <taxon>metagenomes</taxon>
        <taxon>ecological metagenomes</taxon>
    </lineage>
</organism>
<evidence type="ECO:0000313" key="1">
    <source>
        <dbReference type="EMBL" id="KKM71689.1"/>
    </source>
</evidence>
<gene>
    <name evidence="1" type="ORF">LCGC14_1428080</name>
</gene>
<accession>A0A0F9JPF0</accession>
<dbReference type="AlphaFoldDB" id="A0A0F9JPF0"/>
<protein>
    <submittedName>
        <fullName evidence="1">Uncharacterized protein</fullName>
    </submittedName>
</protein>
<sequence length="115" mass="14105">MDINRDVDQNDITRVFGSLTIFNQRVSDWWIQNPDFNQLLKRWNQNRDLISHGRIYEFFDMNFDSSYNGRNPVLDRFWFEAKNTIDSFLLLHDDYDLCYLLTDKDKDFLIRHFKL</sequence>